<reference evidence="4 5" key="1">
    <citation type="submission" date="2019-07" db="EMBL/GenBank/DDBJ databases">
        <title>Finished genome of Venturia effusa.</title>
        <authorList>
            <person name="Young C.A."/>
            <person name="Cox M.P."/>
            <person name="Ganley A.R.D."/>
            <person name="David W.J."/>
        </authorList>
    </citation>
    <scope>NUCLEOTIDE SEQUENCE [LARGE SCALE GENOMIC DNA]</scope>
    <source>
        <strain evidence="5">albino</strain>
    </source>
</reference>
<organism evidence="4 5">
    <name type="scientific">Venturia effusa</name>
    <dbReference type="NCBI Taxonomy" id="50376"/>
    <lineage>
        <taxon>Eukaryota</taxon>
        <taxon>Fungi</taxon>
        <taxon>Dikarya</taxon>
        <taxon>Ascomycota</taxon>
        <taxon>Pezizomycotina</taxon>
        <taxon>Dothideomycetes</taxon>
        <taxon>Pleosporomycetidae</taxon>
        <taxon>Venturiales</taxon>
        <taxon>Venturiaceae</taxon>
        <taxon>Venturia</taxon>
    </lineage>
</organism>
<keyword evidence="1" id="KW-0833">Ubl conjugation pathway</keyword>
<evidence type="ECO:0000259" key="3">
    <source>
        <dbReference type="PROSITE" id="PS50181"/>
    </source>
</evidence>
<dbReference type="SUPFAM" id="SSF81383">
    <property type="entry name" value="F-box domain"/>
    <property type="match status" value="1"/>
</dbReference>
<dbReference type="InterPro" id="IPR001810">
    <property type="entry name" value="F-box_dom"/>
</dbReference>
<name>A0A517L762_9PEZI</name>
<sequence length="523" mass="58483">MEQADAERELERFRQQWREEVHAKTKPKESTPNRPQAPSSKPAEPKKNRPPLPSKNHSKAPQDEGDASESFTHHDLPRKQTGRKTGDAEYGVAQIPKEPTTALDHYEKAVEREGQGSLGDSVALYRKAFRMDPDVQDLFKKKHFPPSSVPASKPADLNPSHASVTVPNTAHHSLTALPPTISELITSFTGLSIARAPAPTDLSPAPPCPIADIPDEILTQILLILAITDIASFVRTAQVCKRLAYLVLTEDSIYKRIVHGPEYGFGGMHYSYICTEDGDPISAFSLDDTNTEFSLIDTSPTIPEESTTLSTPPPTIPLSKLYPSYRTMFRQRPRIRFQGCYISTVNYTRPGHANSMRWNTPILIVTYYRYLRFHRDGTVISLLTTHEPADVVPYLTKEYLNREPTTLPHGVMRDAVGGRWRLGGNPFFSPPSDASPGAAVAKTHEDEGLPEGHVHIETPGVVPKYMYKMHLALQSAGKAGPRNNKLTWVGYWSKNRLTDDWGEFELKHDKAFYWSRVRSWAGA</sequence>
<dbReference type="InterPro" id="IPR045464">
    <property type="entry name" value="Hrt3/FBXO9_C"/>
</dbReference>
<proteinExistence type="predicted"/>
<dbReference type="InterPro" id="IPR036047">
    <property type="entry name" value="F-box-like_dom_sf"/>
</dbReference>
<dbReference type="AlphaFoldDB" id="A0A517L762"/>
<keyword evidence="5" id="KW-1185">Reference proteome</keyword>
<dbReference type="PANTHER" id="PTHR12874:SF9">
    <property type="entry name" value="F-BOX ONLY PROTEIN 48"/>
    <property type="match status" value="1"/>
</dbReference>
<evidence type="ECO:0000313" key="4">
    <source>
        <dbReference type="EMBL" id="QDS71477.1"/>
    </source>
</evidence>
<dbReference type="PANTHER" id="PTHR12874">
    <property type="entry name" value="F-BOX ONLY PROTEIN 48-RELATED"/>
    <property type="match status" value="1"/>
</dbReference>
<dbReference type="STRING" id="50376.A0A517L762"/>
<evidence type="ECO:0000256" key="2">
    <source>
        <dbReference type="SAM" id="MobiDB-lite"/>
    </source>
</evidence>
<dbReference type="GO" id="GO:0031146">
    <property type="term" value="P:SCF-dependent proteasomal ubiquitin-dependent protein catabolic process"/>
    <property type="evidence" value="ECO:0007669"/>
    <property type="project" value="TreeGrafter"/>
</dbReference>
<dbReference type="Proteomes" id="UP000316270">
    <property type="component" value="Chromosome 6"/>
</dbReference>
<dbReference type="OrthoDB" id="2117972at2759"/>
<evidence type="ECO:0000313" key="5">
    <source>
        <dbReference type="Proteomes" id="UP000316270"/>
    </source>
</evidence>
<dbReference type="Pfam" id="PF12937">
    <property type="entry name" value="F-box-like"/>
    <property type="match status" value="1"/>
</dbReference>
<dbReference type="EMBL" id="CP042190">
    <property type="protein sequence ID" value="QDS71477.1"/>
    <property type="molecule type" value="Genomic_DNA"/>
</dbReference>
<accession>A0A517L762</accession>
<feature type="compositionally biased region" description="Basic and acidic residues" evidence="2">
    <location>
        <begin position="1"/>
        <end position="31"/>
    </location>
</feature>
<feature type="region of interest" description="Disordered" evidence="2">
    <location>
        <begin position="1"/>
        <end position="100"/>
    </location>
</feature>
<dbReference type="GO" id="GO:0005737">
    <property type="term" value="C:cytoplasm"/>
    <property type="evidence" value="ECO:0007669"/>
    <property type="project" value="TreeGrafter"/>
</dbReference>
<dbReference type="Gene3D" id="1.20.1280.50">
    <property type="match status" value="1"/>
</dbReference>
<dbReference type="GO" id="GO:0019005">
    <property type="term" value="C:SCF ubiquitin ligase complex"/>
    <property type="evidence" value="ECO:0007669"/>
    <property type="project" value="TreeGrafter"/>
</dbReference>
<dbReference type="PROSITE" id="PS50181">
    <property type="entry name" value="FBOX"/>
    <property type="match status" value="1"/>
</dbReference>
<protein>
    <recommendedName>
        <fullName evidence="3">F-box domain-containing protein</fullName>
    </recommendedName>
</protein>
<feature type="domain" description="F-box" evidence="3">
    <location>
        <begin position="207"/>
        <end position="257"/>
    </location>
</feature>
<dbReference type="Pfam" id="PF19270">
    <property type="entry name" value="FBO_C"/>
    <property type="match status" value="1"/>
</dbReference>
<evidence type="ECO:0000256" key="1">
    <source>
        <dbReference type="ARBA" id="ARBA00022786"/>
    </source>
</evidence>
<gene>
    <name evidence="4" type="ORF">FKW77_004294</name>
</gene>